<dbReference type="Proteomes" id="UP000604046">
    <property type="component" value="Unassembled WGS sequence"/>
</dbReference>
<sequence>MQDTFDAGCLLSLGVLIRLAAAAINYEIYCMLDGSASDVPSITELSDYATGTRGPWRYALSLLSVVFSDGCCCLVLLHASVQLHGRHTSGASLLQALVIGSSGLDFVQAATTEFRLHYVLIQMAGCTMCLTLLHILFVLYRTGRQTQRIQTACFTFTVLCMDLVLVAALHNHWIREQSLSSVTWTALEYLGMVLYTAVMVQIGGLLPAATVKLGWLPRIVSDESAAAKSLLPKHSPDSGRPYNKVGA</sequence>
<keyword evidence="1" id="KW-0472">Membrane</keyword>
<dbReference type="OrthoDB" id="445051at2759"/>
<evidence type="ECO:0000313" key="2">
    <source>
        <dbReference type="EMBL" id="CAE7561716.1"/>
    </source>
</evidence>
<organism evidence="2 3">
    <name type="scientific">Symbiodinium natans</name>
    <dbReference type="NCBI Taxonomy" id="878477"/>
    <lineage>
        <taxon>Eukaryota</taxon>
        <taxon>Sar</taxon>
        <taxon>Alveolata</taxon>
        <taxon>Dinophyceae</taxon>
        <taxon>Suessiales</taxon>
        <taxon>Symbiodiniaceae</taxon>
        <taxon>Symbiodinium</taxon>
    </lineage>
</organism>
<keyword evidence="1" id="KW-1133">Transmembrane helix</keyword>
<evidence type="ECO:0000313" key="3">
    <source>
        <dbReference type="Proteomes" id="UP000604046"/>
    </source>
</evidence>
<gene>
    <name evidence="2" type="ORF">SNAT2548_LOCUS31701</name>
</gene>
<dbReference type="EMBL" id="CAJNDS010002671">
    <property type="protein sequence ID" value="CAE7561716.1"/>
    <property type="molecule type" value="Genomic_DNA"/>
</dbReference>
<dbReference type="AlphaFoldDB" id="A0A812U309"/>
<name>A0A812U309_9DINO</name>
<feature type="transmembrane region" description="Helical" evidence="1">
    <location>
        <begin position="116"/>
        <end position="140"/>
    </location>
</feature>
<protein>
    <submittedName>
        <fullName evidence="2">Uncharacterized protein</fullName>
    </submittedName>
</protein>
<feature type="transmembrane region" description="Helical" evidence="1">
    <location>
        <begin position="152"/>
        <end position="169"/>
    </location>
</feature>
<feature type="transmembrane region" description="Helical" evidence="1">
    <location>
        <begin position="189"/>
        <end position="209"/>
    </location>
</feature>
<accession>A0A812U309</accession>
<reference evidence="2" key="1">
    <citation type="submission" date="2021-02" db="EMBL/GenBank/DDBJ databases">
        <authorList>
            <person name="Dougan E. K."/>
            <person name="Rhodes N."/>
            <person name="Thang M."/>
            <person name="Chan C."/>
        </authorList>
    </citation>
    <scope>NUCLEOTIDE SEQUENCE</scope>
</reference>
<comment type="caution">
    <text evidence="2">The sequence shown here is derived from an EMBL/GenBank/DDBJ whole genome shotgun (WGS) entry which is preliminary data.</text>
</comment>
<evidence type="ECO:0000256" key="1">
    <source>
        <dbReference type="SAM" id="Phobius"/>
    </source>
</evidence>
<keyword evidence="1" id="KW-0812">Transmembrane</keyword>
<keyword evidence="3" id="KW-1185">Reference proteome</keyword>
<proteinExistence type="predicted"/>